<organism evidence="4 5">
    <name type="scientific">Panagrellus redivivus</name>
    <name type="common">Microworm</name>
    <dbReference type="NCBI Taxonomy" id="6233"/>
    <lineage>
        <taxon>Eukaryota</taxon>
        <taxon>Metazoa</taxon>
        <taxon>Ecdysozoa</taxon>
        <taxon>Nematoda</taxon>
        <taxon>Chromadorea</taxon>
        <taxon>Rhabditida</taxon>
        <taxon>Tylenchina</taxon>
        <taxon>Panagrolaimomorpha</taxon>
        <taxon>Panagrolaimoidea</taxon>
        <taxon>Panagrolaimidae</taxon>
        <taxon>Panagrellus</taxon>
    </lineage>
</organism>
<evidence type="ECO:0000256" key="2">
    <source>
        <dbReference type="ARBA" id="ARBA00012176"/>
    </source>
</evidence>
<dbReference type="WBParaSite" id="Pan_g8059.t1">
    <property type="protein sequence ID" value="Pan_g8059.t1"/>
    <property type="gene ID" value="Pan_g8059"/>
</dbReference>
<evidence type="ECO:0000256" key="1">
    <source>
        <dbReference type="ARBA" id="ARBA00006066"/>
    </source>
</evidence>
<proteinExistence type="inferred from homology"/>
<keyword evidence="3" id="KW-0812">Transmembrane</keyword>
<dbReference type="GO" id="GO:0005783">
    <property type="term" value="C:endoplasmic reticulum"/>
    <property type="evidence" value="ECO:0007669"/>
    <property type="project" value="TreeGrafter"/>
</dbReference>
<dbReference type="Gene3D" id="3.40.50.10320">
    <property type="entry name" value="LmbE-like"/>
    <property type="match status" value="1"/>
</dbReference>
<keyword evidence="4" id="KW-1185">Reference proteome</keyword>
<evidence type="ECO:0000313" key="5">
    <source>
        <dbReference type="WBParaSite" id="Pan_g8059.t1"/>
    </source>
</evidence>
<dbReference type="EC" id="3.5.1.89" evidence="2"/>
<dbReference type="InterPro" id="IPR024078">
    <property type="entry name" value="LmbE-like_dom_sf"/>
</dbReference>
<dbReference type="InterPro" id="IPR003737">
    <property type="entry name" value="GlcNAc_PI_deacetylase-related"/>
</dbReference>
<dbReference type="GO" id="GO:0006506">
    <property type="term" value="P:GPI anchor biosynthetic process"/>
    <property type="evidence" value="ECO:0007669"/>
    <property type="project" value="UniProtKB-UniPathway"/>
</dbReference>
<name>A0A7E4W6W9_PANRE</name>
<comment type="similarity">
    <text evidence="1">Belongs to the PIGL family.</text>
</comment>
<reference evidence="5" key="2">
    <citation type="submission" date="2020-10" db="UniProtKB">
        <authorList>
            <consortium name="WormBaseParasite"/>
        </authorList>
    </citation>
    <scope>IDENTIFICATION</scope>
</reference>
<evidence type="ECO:0000313" key="4">
    <source>
        <dbReference type="Proteomes" id="UP000492821"/>
    </source>
</evidence>
<accession>A0A7E4W6W9</accession>
<keyword evidence="3" id="KW-0472">Membrane</keyword>
<dbReference type="GO" id="GO:0016020">
    <property type="term" value="C:membrane"/>
    <property type="evidence" value="ECO:0007669"/>
    <property type="project" value="GOC"/>
</dbReference>
<dbReference type="UniPathway" id="UPA00196"/>
<dbReference type="PANTHER" id="PTHR12993:SF11">
    <property type="entry name" value="N-ACETYLGLUCOSAMINYL-PHOSPHATIDYLINOSITOL DE-N-ACETYLASE"/>
    <property type="match status" value="1"/>
</dbReference>
<dbReference type="Proteomes" id="UP000492821">
    <property type="component" value="Unassembled WGS sequence"/>
</dbReference>
<protein>
    <recommendedName>
        <fullName evidence="2">N-acetylglucosaminylphosphatidylinositol deacetylase</fullName>
        <ecNumber evidence="2">3.5.1.89</ecNumber>
    </recommendedName>
</protein>
<dbReference type="Pfam" id="PF02585">
    <property type="entry name" value="PIG-L"/>
    <property type="match status" value="1"/>
</dbReference>
<evidence type="ECO:0000256" key="3">
    <source>
        <dbReference type="SAM" id="Phobius"/>
    </source>
</evidence>
<dbReference type="GO" id="GO:0000225">
    <property type="term" value="F:N-acetylglucosaminylphosphatidylinositol deacetylase activity"/>
    <property type="evidence" value="ECO:0007669"/>
    <property type="project" value="UniProtKB-EC"/>
</dbReference>
<feature type="transmembrane region" description="Helical" evidence="3">
    <location>
        <begin position="5"/>
        <end position="23"/>
    </location>
</feature>
<reference evidence="4" key="1">
    <citation type="journal article" date="2013" name="Genetics">
        <title>The draft genome and transcriptome of Panagrellus redivivus are shaped by the harsh demands of a free-living lifestyle.</title>
        <authorList>
            <person name="Srinivasan J."/>
            <person name="Dillman A.R."/>
            <person name="Macchietto M.G."/>
            <person name="Heikkinen L."/>
            <person name="Lakso M."/>
            <person name="Fracchia K.M."/>
            <person name="Antoshechkin I."/>
            <person name="Mortazavi A."/>
            <person name="Wong G."/>
            <person name="Sternberg P.W."/>
        </authorList>
    </citation>
    <scope>NUCLEOTIDE SEQUENCE [LARGE SCALE GENOMIC DNA]</scope>
    <source>
        <strain evidence="4">MT8872</strain>
    </source>
</reference>
<keyword evidence="3" id="KW-1133">Transmembrane helix</keyword>
<sequence length="254" mass="29005">MIIILTLVFTIGLLLPVLWYFVYEFQRPLPTVDGARCLLLIAHPDDESMFFGPTIRRLTAAGVKIFVFCVSTGNFEGQGQRRKVELNNAVVKLGLSTDNLTILDHQDYQDGCKWETEKLARLVLNHIEKLDCDIVVTFDGYGVSGHSNHIAIFRTLQSLYSNGALPADVQVFILESVNIIRKYSWLLDLLPSAYKSTFRYVSSPSDCRAIFAAMFQHKSQLAWFRYLFVGFSRYAYVNTLKRIPIHRLMAPKLN</sequence>
<dbReference type="SUPFAM" id="SSF102588">
    <property type="entry name" value="LmbE-like"/>
    <property type="match status" value="1"/>
</dbReference>
<dbReference type="PANTHER" id="PTHR12993">
    <property type="entry name" value="N-ACETYLGLUCOSAMINYL-PHOSPHATIDYLINOSITOL DE-N-ACETYLASE-RELATED"/>
    <property type="match status" value="1"/>
</dbReference>
<dbReference type="AlphaFoldDB" id="A0A7E4W6W9"/>